<feature type="domain" description="Peptidase S1" evidence="5">
    <location>
        <begin position="36"/>
        <end position="277"/>
    </location>
</feature>
<dbReference type="PROSITE" id="PS00135">
    <property type="entry name" value="TRYPSIN_SER"/>
    <property type="match status" value="1"/>
</dbReference>
<keyword evidence="4" id="KW-0732">Signal</keyword>
<comment type="caution">
    <text evidence="6">The sequence shown here is derived from an EMBL/GenBank/DDBJ whole genome shotgun (WGS) entry which is preliminary data.</text>
</comment>
<dbReference type="InterPro" id="IPR001254">
    <property type="entry name" value="Trypsin_dom"/>
</dbReference>
<dbReference type="SUPFAM" id="SSF50494">
    <property type="entry name" value="Trypsin-like serine proteases"/>
    <property type="match status" value="1"/>
</dbReference>
<dbReference type="Gene3D" id="2.40.10.10">
    <property type="entry name" value="Trypsin-like serine proteases"/>
    <property type="match status" value="1"/>
</dbReference>
<dbReference type="InterPro" id="IPR001314">
    <property type="entry name" value="Peptidase_S1A"/>
</dbReference>
<keyword evidence="3" id="KW-0378">Hydrolase</keyword>
<dbReference type="RefSeq" id="WP_346163632.1">
    <property type="nucleotide sequence ID" value="NZ_BAAAOQ010000017.1"/>
</dbReference>
<feature type="chain" id="PRO_5045980100" evidence="4">
    <location>
        <begin position="33"/>
        <end position="292"/>
    </location>
</feature>
<keyword evidence="2" id="KW-1015">Disulfide bond</keyword>
<protein>
    <submittedName>
        <fullName evidence="6">Serine protease</fullName>
    </submittedName>
</protein>
<dbReference type="SMART" id="SM00020">
    <property type="entry name" value="Tryp_SPc"/>
    <property type="match status" value="1"/>
</dbReference>
<dbReference type="PRINTS" id="PR00722">
    <property type="entry name" value="CHYMOTRYPSIN"/>
</dbReference>
<dbReference type="InterPro" id="IPR043504">
    <property type="entry name" value="Peptidase_S1_PA_chymotrypsin"/>
</dbReference>
<dbReference type="InterPro" id="IPR050430">
    <property type="entry name" value="Peptidase_S1"/>
</dbReference>
<dbReference type="PANTHER" id="PTHR24276:SF98">
    <property type="entry name" value="FI18310P1-RELATED"/>
    <property type="match status" value="1"/>
</dbReference>
<organism evidence="6 7">
    <name type="scientific">Streptomyces bangladeshensis</name>
    <dbReference type="NCBI Taxonomy" id="295352"/>
    <lineage>
        <taxon>Bacteria</taxon>
        <taxon>Bacillati</taxon>
        <taxon>Actinomycetota</taxon>
        <taxon>Actinomycetes</taxon>
        <taxon>Kitasatosporales</taxon>
        <taxon>Streptomycetaceae</taxon>
        <taxon>Streptomyces</taxon>
    </lineage>
</organism>
<evidence type="ECO:0000313" key="7">
    <source>
        <dbReference type="Proteomes" id="UP001501391"/>
    </source>
</evidence>
<sequence length="292" mass="29595">MRRSVARALIRPLALAATVTAIPLVSPTHVVADSVVVGGFPIDVSQAPWTVALASRDLFGGMRAGQFCGAVAIGRSTVLTAAHCLATDVLGVPANRVRDLKVIAGRTDLLSGQGEEIAVREIRFNPAYDVTTNSGDFAVLGLAAPLPQSAVVTMAGAGDPAYAPGTQALVTGWGDTTGTGAYARRLRAARVRVLPDELCARAYPGGPEGTYQASTMLCAGEAAGGPDGCQGDSGGPLVAGGRLIGLVSWGSGCGRAGLPGVYTRVSEVVRALKAATAAQKRPVARPRARAGA</sequence>
<dbReference type="InterPro" id="IPR009003">
    <property type="entry name" value="Peptidase_S1_PA"/>
</dbReference>
<name>A0ABN3BVH6_9ACTN</name>
<dbReference type="PANTHER" id="PTHR24276">
    <property type="entry name" value="POLYSERASE-RELATED"/>
    <property type="match status" value="1"/>
</dbReference>
<dbReference type="InterPro" id="IPR018114">
    <property type="entry name" value="TRYPSIN_HIS"/>
</dbReference>
<dbReference type="PROSITE" id="PS00134">
    <property type="entry name" value="TRYPSIN_HIS"/>
    <property type="match status" value="1"/>
</dbReference>
<evidence type="ECO:0000313" key="6">
    <source>
        <dbReference type="EMBL" id="GAA2200249.1"/>
    </source>
</evidence>
<dbReference type="PROSITE" id="PS50240">
    <property type="entry name" value="TRYPSIN_DOM"/>
    <property type="match status" value="1"/>
</dbReference>
<evidence type="ECO:0000256" key="3">
    <source>
        <dbReference type="RuleBase" id="RU363034"/>
    </source>
</evidence>
<evidence type="ECO:0000256" key="1">
    <source>
        <dbReference type="ARBA" id="ARBA00007664"/>
    </source>
</evidence>
<dbReference type="InterPro" id="IPR033116">
    <property type="entry name" value="TRYPSIN_SER"/>
</dbReference>
<keyword evidence="3" id="KW-0720">Serine protease</keyword>
<evidence type="ECO:0000259" key="5">
    <source>
        <dbReference type="PROSITE" id="PS50240"/>
    </source>
</evidence>
<dbReference type="Pfam" id="PF00089">
    <property type="entry name" value="Trypsin"/>
    <property type="match status" value="1"/>
</dbReference>
<proteinExistence type="inferred from homology"/>
<dbReference type="EMBL" id="BAAAOQ010000017">
    <property type="protein sequence ID" value="GAA2200249.1"/>
    <property type="molecule type" value="Genomic_DNA"/>
</dbReference>
<evidence type="ECO:0000256" key="4">
    <source>
        <dbReference type="SAM" id="SignalP"/>
    </source>
</evidence>
<dbReference type="CDD" id="cd00190">
    <property type="entry name" value="Tryp_SPc"/>
    <property type="match status" value="1"/>
</dbReference>
<gene>
    <name evidence="6" type="ORF">GCM10009787_50370</name>
</gene>
<dbReference type="GO" id="GO:0008233">
    <property type="term" value="F:peptidase activity"/>
    <property type="evidence" value="ECO:0007669"/>
    <property type="project" value="UniProtKB-KW"/>
</dbReference>
<reference evidence="6 7" key="1">
    <citation type="journal article" date="2019" name="Int. J. Syst. Evol. Microbiol.">
        <title>The Global Catalogue of Microorganisms (GCM) 10K type strain sequencing project: providing services to taxonomists for standard genome sequencing and annotation.</title>
        <authorList>
            <consortium name="The Broad Institute Genomics Platform"/>
            <consortium name="The Broad Institute Genome Sequencing Center for Infectious Disease"/>
            <person name="Wu L."/>
            <person name="Ma J."/>
        </authorList>
    </citation>
    <scope>NUCLEOTIDE SEQUENCE [LARGE SCALE GENOMIC DNA]</scope>
    <source>
        <strain evidence="6 7">JCM 14924</strain>
    </source>
</reference>
<comment type="similarity">
    <text evidence="1">Belongs to the peptidase S1 family.</text>
</comment>
<dbReference type="GO" id="GO:0006508">
    <property type="term" value="P:proteolysis"/>
    <property type="evidence" value="ECO:0007669"/>
    <property type="project" value="UniProtKB-KW"/>
</dbReference>
<feature type="signal peptide" evidence="4">
    <location>
        <begin position="1"/>
        <end position="32"/>
    </location>
</feature>
<accession>A0ABN3BVH6</accession>
<keyword evidence="7" id="KW-1185">Reference proteome</keyword>
<dbReference type="Proteomes" id="UP001501391">
    <property type="component" value="Unassembled WGS sequence"/>
</dbReference>
<evidence type="ECO:0000256" key="2">
    <source>
        <dbReference type="ARBA" id="ARBA00023157"/>
    </source>
</evidence>
<keyword evidence="3 6" id="KW-0645">Protease</keyword>